<keyword evidence="6" id="KW-1185">Reference proteome</keyword>
<keyword evidence="3" id="KW-0812">Transmembrane</keyword>
<dbReference type="PANTHER" id="PTHR12756:SF11">
    <property type="entry name" value="CYTOSOLIC CARBOXYPEPTIDASE 1"/>
    <property type="match status" value="1"/>
</dbReference>
<dbReference type="GO" id="GO:0004181">
    <property type="term" value="F:metallocarboxypeptidase activity"/>
    <property type="evidence" value="ECO:0007669"/>
    <property type="project" value="InterPro"/>
</dbReference>
<comment type="caution">
    <text evidence="2">Lacks conserved residue(s) required for the propagation of feature annotation.</text>
</comment>
<gene>
    <name evidence="5" type="ORF">HUW51_10875</name>
</gene>
<dbReference type="PANTHER" id="PTHR12756">
    <property type="entry name" value="CYTOSOLIC CARBOXYPEPTIDASE"/>
    <property type="match status" value="1"/>
</dbReference>
<evidence type="ECO:0000313" key="5">
    <source>
        <dbReference type="EMBL" id="QNF33205.1"/>
    </source>
</evidence>
<dbReference type="Proteomes" id="UP000515237">
    <property type="component" value="Chromosome"/>
</dbReference>
<dbReference type="GO" id="GO:0006508">
    <property type="term" value="P:proteolysis"/>
    <property type="evidence" value="ECO:0007669"/>
    <property type="project" value="InterPro"/>
</dbReference>
<evidence type="ECO:0000256" key="1">
    <source>
        <dbReference type="ARBA" id="ARBA00001947"/>
    </source>
</evidence>
<reference evidence="5 6" key="1">
    <citation type="journal article" date="2018" name="Int. J. Syst. Evol. Microbiol.">
        <title>Adhaeribacter swui sp. nov., isolated from wet mud.</title>
        <authorList>
            <person name="Kim D.U."/>
            <person name="Kim K.W."/>
            <person name="Kang M.S."/>
            <person name="Kim J.Y."/>
            <person name="Jang J.H."/>
            <person name="Kim M.K."/>
        </authorList>
    </citation>
    <scope>NUCLEOTIDE SEQUENCE [LARGE SCALE GENOMIC DNA]</scope>
    <source>
        <strain evidence="5 6">KCTC 52873</strain>
    </source>
</reference>
<evidence type="ECO:0000313" key="6">
    <source>
        <dbReference type="Proteomes" id="UP000515237"/>
    </source>
</evidence>
<evidence type="ECO:0000256" key="2">
    <source>
        <dbReference type="PROSITE-ProRule" id="PRU01379"/>
    </source>
</evidence>
<dbReference type="Gene3D" id="2.60.40.3120">
    <property type="match status" value="1"/>
</dbReference>
<dbReference type="GO" id="GO:0008270">
    <property type="term" value="F:zinc ion binding"/>
    <property type="evidence" value="ECO:0007669"/>
    <property type="project" value="InterPro"/>
</dbReference>
<organism evidence="5 6">
    <name type="scientific">Adhaeribacter swui</name>
    <dbReference type="NCBI Taxonomy" id="2086471"/>
    <lineage>
        <taxon>Bacteria</taxon>
        <taxon>Pseudomonadati</taxon>
        <taxon>Bacteroidota</taxon>
        <taxon>Cytophagia</taxon>
        <taxon>Cytophagales</taxon>
        <taxon>Hymenobacteraceae</taxon>
        <taxon>Adhaeribacter</taxon>
    </lineage>
</organism>
<keyword evidence="3" id="KW-1133">Transmembrane helix</keyword>
<dbReference type="InterPro" id="IPR040626">
    <property type="entry name" value="Pepdidase_M14_N"/>
</dbReference>
<name>A0A7G7G7S1_9BACT</name>
<dbReference type="PROSITE" id="PS52035">
    <property type="entry name" value="PEPTIDASE_M14"/>
    <property type="match status" value="1"/>
</dbReference>
<protein>
    <submittedName>
        <fullName evidence="5">Succinylglutamate desuccinylase/aspartoacylase family protein</fullName>
    </submittedName>
</protein>
<dbReference type="KEGG" id="aswu:HUW51_10875"/>
<evidence type="ECO:0000259" key="4">
    <source>
        <dbReference type="PROSITE" id="PS52035"/>
    </source>
</evidence>
<accession>A0A7G7G7S1</accession>
<dbReference type="Gene3D" id="3.40.630.10">
    <property type="entry name" value="Zn peptidases"/>
    <property type="match status" value="1"/>
</dbReference>
<dbReference type="RefSeq" id="WP_185274057.1">
    <property type="nucleotide sequence ID" value="NZ_CP055156.1"/>
</dbReference>
<comment type="cofactor">
    <cofactor evidence="1">
        <name>Zn(2+)</name>
        <dbReference type="ChEBI" id="CHEBI:29105"/>
    </cofactor>
</comment>
<dbReference type="SMART" id="SM00631">
    <property type="entry name" value="Zn_pept"/>
    <property type="match status" value="1"/>
</dbReference>
<comment type="similarity">
    <text evidence="2">Belongs to the peptidase M14 family.</text>
</comment>
<dbReference type="InterPro" id="IPR000834">
    <property type="entry name" value="Peptidase_M14"/>
</dbReference>
<keyword evidence="3" id="KW-0472">Membrane</keyword>
<dbReference type="SUPFAM" id="SSF53187">
    <property type="entry name" value="Zn-dependent exopeptidases"/>
    <property type="match status" value="1"/>
</dbReference>
<dbReference type="Pfam" id="PF00246">
    <property type="entry name" value="Peptidase_M14"/>
    <property type="match status" value="1"/>
</dbReference>
<dbReference type="Pfam" id="PF18027">
    <property type="entry name" value="Pepdidase_M14_N"/>
    <property type="match status" value="1"/>
</dbReference>
<dbReference type="AlphaFoldDB" id="A0A7G7G7S1"/>
<proteinExistence type="inferred from homology"/>
<feature type="transmembrane region" description="Helical" evidence="3">
    <location>
        <begin position="12"/>
        <end position="35"/>
    </location>
</feature>
<dbReference type="EMBL" id="CP055156">
    <property type="protein sequence ID" value="QNF33205.1"/>
    <property type="molecule type" value="Genomic_DNA"/>
</dbReference>
<sequence>MVLPAKIFKKWVILLLFICQGNFLFFSFAGASTLYGSGKRKINPSLNLHPDSVQNSFEFINTNFENASPLNYMVDSTGVVQISLVYDHERSSTNQANSHFHFQVQAKPGSTQTLILQNFDNVWNGRWATPLSEKTNCYVSVDGINWKTIPTEVISNNRLKVKLPMEAKEMYVASVEPYRISDLEKLLAEIKNKPLVQISTIGKTVEGRPLEIIRLGNPTAPYRIFLRARAHGFEAGGNWVVQGLIRSLLKGDQNAARYLKKYCLYIMPMANKDAVARGRSRFNGLGMDLNRKWDKPADAFYSPENYALENWFKTMIKQGKRPHLAIDLHNDNYGNIHISRPAGNLEKYLANMKILEAQLRRHTWFTEGSTGSNFKNPGTLGEGLLERFGIEALVYEFNYDWIASLKKQPFGKDWEALGEKLGEVFYQYFNEANY</sequence>
<feature type="domain" description="Peptidase M14" evidence="4">
    <location>
        <begin position="176"/>
        <end position="434"/>
    </location>
</feature>
<evidence type="ECO:0000256" key="3">
    <source>
        <dbReference type="SAM" id="Phobius"/>
    </source>
</evidence>
<dbReference type="InterPro" id="IPR050821">
    <property type="entry name" value="Cytosolic_carboxypeptidase"/>
</dbReference>